<dbReference type="RefSeq" id="WP_301637583.1">
    <property type="nucleotide sequence ID" value="NZ_JADYTN010000005.1"/>
</dbReference>
<dbReference type="Gene3D" id="3.90.70.50">
    <property type="entry name" value="Peptidase C10, streptopain"/>
    <property type="match status" value="1"/>
</dbReference>
<reference evidence="1 2" key="1">
    <citation type="submission" date="2020-12" db="EMBL/GenBank/DDBJ databases">
        <title>Whole genome sequences of gut porcine anaerobes.</title>
        <authorList>
            <person name="Kubasova T."/>
            <person name="Jahodarova E."/>
            <person name="Rychlik I."/>
        </authorList>
    </citation>
    <scope>NUCLEOTIDE SEQUENCE [LARGE SCALE GENOMIC DNA]</scope>
    <source>
        <strain evidence="1 2">An925</strain>
    </source>
</reference>
<name>A0ABS9CFQ0_9BACT</name>
<comment type="caution">
    <text evidence="1">The sequence shown here is derived from an EMBL/GenBank/DDBJ whole genome shotgun (WGS) entry which is preliminary data.</text>
</comment>
<dbReference type="InterPro" id="IPR000200">
    <property type="entry name" value="Peptidase_C10"/>
</dbReference>
<keyword evidence="2" id="KW-1185">Reference proteome</keyword>
<dbReference type="InterPro" id="IPR044934">
    <property type="entry name" value="Streptopain_sf"/>
</dbReference>
<dbReference type="Gene3D" id="3.30.910.30">
    <property type="entry name" value="Peptidase C10 family"/>
    <property type="match status" value="1"/>
</dbReference>
<evidence type="ECO:0000313" key="1">
    <source>
        <dbReference type="EMBL" id="MCF2563147.1"/>
    </source>
</evidence>
<evidence type="ECO:0000313" key="2">
    <source>
        <dbReference type="Proteomes" id="UP001200470"/>
    </source>
</evidence>
<accession>A0ABS9CFQ0</accession>
<protein>
    <submittedName>
        <fullName evidence="1">C10 family peptidase</fullName>
    </submittedName>
</protein>
<organism evidence="1 2">
    <name type="scientific">Xylanibacter brevis</name>
    <dbReference type="NCBI Taxonomy" id="83231"/>
    <lineage>
        <taxon>Bacteria</taxon>
        <taxon>Pseudomonadati</taxon>
        <taxon>Bacteroidota</taxon>
        <taxon>Bacteroidia</taxon>
        <taxon>Bacteroidales</taxon>
        <taxon>Prevotellaceae</taxon>
        <taxon>Xylanibacter</taxon>
    </lineage>
</organism>
<proteinExistence type="predicted"/>
<dbReference type="InterPro" id="IPR038765">
    <property type="entry name" value="Papain-like_cys_pep_sf"/>
</dbReference>
<dbReference type="SUPFAM" id="SSF54001">
    <property type="entry name" value="Cysteine proteinases"/>
    <property type="match status" value="1"/>
</dbReference>
<dbReference type="EMBL" id="JADYTN010000005">
    <property type="protein sequence ID" value="MCF2563147.1"/>
    <property type="molecule type" value="Genomic_DNA"/>
</dbReference>
<dbReference type="Proteomes" id="UP001200470">
    <property type="component" value="Unassembled WGS sequence"/>
</dbReference>
<gene>
    <name evidence="1" type="ORF">I6E12_03345</name>
</gene>
<dbReference type="PRINTS" id="PR00797">
    <property type="entry name" value="STREPTOPAIN"/>
</dbReference>
<dbReference type="Pfam" id="PF01640">
    <property type="entry name" value="Peptidase_C10"/>
    <property type="match status" value="1"/>
</dbReference>
<sequence>MKRILVLLLVAMITSLQGFAIVRSQQVMKEIANRQLQQMGINGMVTLATETNTYAIYRSAMQGFVVVGKTSEGRAVLGYSKTNFDAKHLPCGLEWWLKATDKALQQQHYSADEQPDFTVVDNLVQTKWGQDMPYNYYCPTVKGEHLPCGCVATAMSQVLRYYAYPTHAEGPGGYTTEIYNETLDAYSSKTVVENIKSDYDWDNIPYDPRAADVTEKQQQNVGQLVYDCGRAVNMNYASKGSGAYSDDAAAAFATVFGYNEDATHYVLRRFYSDSEWMNIVYTELAEGRPIFMGASDDSGRGGHAFLLTGVDANGMIYVNWGWNGVCDGYYAIDKLNPDNSFAFNSGQEIITRLIPQKEAVTGMPFESHMGCTSSLRGLLITPEGQLSVSSITLFNTGHLDFDGTVGVLLENTAEGSTEKQYFEYVNINLAPYDRYNGSARQTYDLSGLTAGTYRVRLVAKDVKDADYRPVRGLGGKFYERLLTKSADGTCELAEQTTGIHQAKVATDTSVHYYDMQGRSVSANHRGLTIIRQNGKTRKVMR</sequence>